<proteinExistence type="predicted"/>
<evidence type="ECO:0000259" key="2">
    <source>
        <dbReference type="PROSITE" id="PS50011"/>
    </source>
</evidence>
<dbReference type="OrthoDB" id="4062651at2759"/>
<protein>
    <recommendedName>
        <fullName evidence="2">Protein kinase domain-containing protein</fullName>
    </recommendedName>
</protein>
<dbReference type="AlphaFoldDB" id="A0A8I6R883"/>
<sequence>MSTGDKTPGFTPLLTNDENGSPFRVPPTPFLKKIGYGTGVGVYRMDRSPRTGNTRSPWALKKVNPKIRANVRHRLKKEADLLQTLNHPNIIGFRAFTTAEGREVLAMEEGGHSLGDLIEKRREEDIPPFSPHEIMKVIIGVSKALHYIHNEKKIIHGDIKSFNVLIKENFDVVKLCDFGVSHPLDEAGEAEDYIGTECWCAPEVIIGDSVTLKADIFSFGLTIWEMMTLQIPHSGFEETDPQINESQIVDPSDNYGTRPPLPDYLGPDYTVVKEIFMWCTEENPNRRPTAQDILKRVGVKC</sequence>
<dbReference type="PROSITE" id="PS00108">
    <property type="entry name" value="PROTEIN_KINASE_ST"/>
    <property type="match status" value="1"/>
</dbReference>
<evidence type="ECO:0000313" key="3">
    <source>
        <dbReference type="EnsemblMetazoa" id="XP_014240331.1"/>
    </source>
</evidence>
<dbReference type="OMA" id="FENCKLC"/>
<dbReference type="InterPro" id="IPR000719">
    <property type="entry name" value="Prot_kinase_dom"/>
</dbReference>
<feature type="domain" description="Protein kinase" evidence="2">
    <location>
        <begin position="28"/>
        <end position="299"/>
    </location>
</feature>
<dbReference type="Gene3D" id="3.30.200.20">
    <property type="entry name" value="Phosphorylase Kinase, domain 1"/>
    <property type="match status" value="1"/>
</dbReference>
<organism evidence="3 4">
    <name type="scientific">Cimex lectularius</name>
    <name type="common">Bed bug</name>
    <name type="synonym">Acanthia lectularia</name>
    <dbReference type="NCBI Taxonomy" id="79782"/>
    <lineage>
        <taxon>Eukaryota</taxon>
        <taxon>Metazoa</taxon>
        <taxon>Ecdysozoa</taxon>
        <taxon>Arthropoda</taxon>
        <taxon>Hexapoda</taxon>
        <taxon>Insecta</taxon>
        <taxon>Pterygota</taxon>
        <taxon>Neoptera</taxon>
        <taxon>Paraneoptera</taxon>
        <taxon>Hemiptera</taxon>
        <taxon>Heteroptera</taxon>
        <taxon>Panheteroptera</taxon>
        <taxon>Cimicomorpha</taxon>
        <taxon>Cimicidae</taxon>
        <taxon>Cimex</taxon>
    </lineage>
</organism>
<dbReference type="EnsemblMetazoa" id="XM_014384845.2">
    <property type="protein sequence ID" value="XP_014240331.1"/>
    <property type="gene ID" value="LOC106661450"/>
</dbReference>
<evidence type="ECO:0000256" key="1">
    <source>
        <dbReference type="SAM" id="MobiDB-lite"/>
    </source>
</evidence>
<dbReference type="Proteomes" id="UP000494040">
    <property type="component" value="Unassembled WGS sequence"/>
</dbReference>
<dbReference type="GeneID" id="106661450"/>
<dbReference type="Gene3D" id="1.10.510.10">
    <property type="entry name" value="Transferase(Phosphotransferase) domain 1"/>
    <property type="match status" value="1"/>
</dbReference>
<dbReference type="PANTHER" id="PTHR24361">
    <property type="entry name" value="MITOGEN-ACTIVATED KINASE KINASE KINASE"/>
    <property type="match status" value="1"/>
</dbReference>
<dbReference type="InterPro" id="IPR011009">
    <property type="entry name" value="Kinase-like_dom_sf"/>
</dbReference>
<dbReference type="Pfam" id="PF00069">
    <property type="entry name" value="Pkinase"/>
    <property type="match status" value="1"/>
</dbReference>
<keyword evidence="4" id="KW-1185">Reference proteome</keyword>
<dbReference type="RefSeq" id="XP_014240331.1">
    <property type="nucleotide sequence ID" value="XM_014384845.2"/>
</dbReference>
<feature type="region of interest" description="Disordered" evidence="1">
    <location>
        <begin position="1"/>
        <end position="26"/>
    </location>
</feature>
<name>A0A8I6R883_CIMLE</name>
<dbReference type="PROSITE" id="PS50011">
    <property type="entry name" value="PROTEIN_KINASE_DOM"/>
    <property type="match status" value="1"/>
</dbReference>
<dbReference type="SMART" id="SM00220">
    <property type="entry name" value="S_TKc"/>
    <property type="match status" value="1"/>
</dbReference>
<dbReference type="GO" id="GO:0004674">
    <property type="term" value="F:protein serine/threonine kinase activity"/>
    <property type="evidence" value="ECO:0007669"/>
    <property type="project" value="TreeGrafter"/>
</dbReference>
<dbReference type="SUPFAM" id="SSF56112">
    <property type="entry name" value="Protein kinase-like (PK-like)"/>
    <property type="match status" value="1"/>
</dbReference>
<dbReference type="GO" id="GO:0005737">
    <property type="term" value="C:cytoplasm"/>
    <property type="evidence" value="ECO:0007669"/>
    <property type="project" value="TreeGrafter"/>
</dbReference>
<accession>A0A8I6R883</accession>
<evidence type="ECO:0000313" key="4">
    <source>
        <dbReference type="Proteomes" id="UP000494040"/>
    </source>
</evidence>
<dbReference type="InterPro" id="IPR053235">
    <property type="entry name" value="Ser_Thr_kinase"/>
</dbReference>
<dbReference type="KEGG" id="clec:106661450"/>
<dbReference type="InterPro" id="IPR008271">
    <property type="entry name" value="Ser/Thr_kinase_AS"/>
</dbReference>
<reference evidence="3" key="1">
    <citation type="submission" date="2022-01" db="UniProtKB">
        <authorList>
            <consortium name="EnsemblMetazoa"/>
        </authorList>
    </citation>
    <scope>IDENTIFICATION</scope>
</reference>
<dbReference type="GO" id="GO:0005524">
    <property type="term" value="F:ATP binding"/>
    <property type="evidence" value="ECO:0007669"/>
    <property type="project" value="InterPro"/>
</dbReference>